<dbReference type="PROSITE" id="PS00730">
    <property type="entry name" value="AP_NUCLEASE_F2_2"/>
    <property type="match status" value="1"/>
</dbReference>
<dbReference type="PANTHER" id="PTHR21445:SF0">
    <property type="entry name" value="APURINIC-APYRIMIDINIC ENDONUCLEASE"/>
    <property type="match status" value="1"/>
</dbReference>
<dbReference type="InterPro" id="IPR013022">
    <property type="entry name" value="Xyl_isomerase-like_TIM-brl"/>
</dbReference>
<dbReference type="PANTHER" id="PTHR21445">
    <property type="entry name" value="ENDONUCLEASE IV ENDODEOXYRIBONUCLEASE IV"/>
    <property type="match status" value="1"/>
</dbReference>
<dbReference type="PROSITE" id="PS51432">
    <property type="entry name" value="AP_NUCLEASE_F2_4"/>
    <property type="match status" value="1"/>
</dbReference>
<evidence type="ECO:0000256" key="6">
    <source>
        <dbReference type="ARBA" id="ARBA00023204"/>
    </source>
</evidence>
<sequence>MVLIGSHVGMKGKKMLLGAAEEAKSYDATTFMIYTGAPQNTRRKEVSEMNIEAGQKFMGENNIKSDSIVVHAPYIINLGNTIKTENFAFAVEFMKEEIRRAEAIGATQMTMHPGAHVGAGTDAAIEQIAKGLNEILHKDQKIQIALETMAGKGTEIGRSFEEIAQIIERVDLDDKLSVTLDTCHTHDAGYNIKNDFDGVLDEFDKIIGLERLKVVHVNDSKNIIGAGKDRHANIGFGEIGFEALRDIVHHPKLESLPKILETPYVGEDKKNKKAPYGHEINMLKQKTFNPNLLEEILNGKDWK</sequence>
<dbReference type="GO" id="GO:0006284">
    <property type="term" value="P:base-excision repair"/>
    <property type="evidence" value="ECO:0007669"/>
    <property type="project" value="TreeGrafter"/>
</dbReference>
<feature type="domain" description="Xylose isomerase-like TIM barrel" evidence="8">
    <location>
        <begin position="21"/>
        <end position="285"/>
    </location>
</feature>
<keyword evidence="2 7" id="KW-0479">Metal-binding</keyword>
<evidence type="ECO:0000256" key="5">
    <source>
        <dbReference type="ARBA" id="ARBA00022833"/>
    </source>
</evidence>
<comment type="function">
    <text evidence="7">Endonuclease IV plays a role in DNA repair. It cleaves phosphodiester bonds at apurinic or apyrimidinic (AP) sites, generating a 3'-hydroxyl group and a 5'-terminal sugar phosphate.</text>
</comment>
<dbReference type="InterPro" id="IPR036237">
    <property type="entry name" value="Xyl_isomerase-like_sf"/>
</dbReference>
<dbReference type="GO" id="GO:0008833">
    <property type="term" value="F:deoxyribonuclease IV (phage-T4-induced) activity"/>
    <property type="evidence" value="ECO:0007669"/>
    <property type="project" value="UniProtKB-UniRule"/>
</dbReference>
<feature type="binding site" evidence="7">
    <location>
        <position position="261"/>
    </location>
    <ligand>
        <name>Zn(2+)</name>
        <dbReference type="ChEBI" id="CHEBI:29105"/>
        <label>2</label>
    </ligand>
</feature>
<dbReference type="NCBIfam" id="TIGR00587">
    <property type="entry name" value="nfo"/>
    <property type="match status" value="1"/>
</dbReference>
<feature type="binding site" evidence="7">
    <location>
        <position position="181"/>
    </location>
    <ligand>
        <name>Zn(2+)</name>
        <dbReference type="ChEBI" id="CHEBI:29105"/>
        <label>2</label>
    </ligand>
</feature>
<keyword evidence="6 7" id="KW-0234">DNA repair</keyword>
<dbReference type="InterPro" id="IPR001719">
    <property type="entry name" value="AP_endonuc_2"/>
</dbReference>
<evidence type="ECO:0000256" key="1">
    <source>
        <dbReference type="ARBA" id="ARBA00005340"/>
    </source>
</evidence>
<feature type="binding site" evidence="7">
    <location>
        <position position="112"/>
    </location>
    <ligand>
        <name>Zn(2+)</name>
        <dbReference type="ChEBI" id="CHEBI:29105"/>
        <label>1</label>
    </ligand>
</feature>
<feature type="binding site" evidence="7">
    <location>
        <position position="229"/>
    </location>
    <ligand>
        <name>Zn(2+)</name>
        <dbReference type="ChEBI" id="CHEBI:29105"/>
        <label>3</label>
    </ligand>
</feature>
<evidence type="ECO:0000259" key="8">
    <source>
        <dbReference type="Pfam" id="PF01261"/>
    </source>
</evidence>
<dbReference type="GO" id="GO:0008270">
    <property type="term" value="F:zinc ion binding"/>
    <property type="evidence" value="ECO:0007669"/>
    <property type="project" value="UniProtKB-UniRule"/>
</dbReference>
<comment type="cofactor">
    <cofactor evidence="7">
        <name>Zn(2+)</name>
        <dbReference type="ChEBI" id="CHEBI:29105"/>
    </cofactor>
    <text evidence="7">Binds 3 Zn(2+) ions.</text>
</comment>
<dbReference type="EC" id="3.1.21.2" evidence="7"/>
<dbReference type="NCBIfam" id="NF002196">
    <property type="entry name" value="PRK01060.1-1"/>
    <property type="match status" value="1"/>
</dbReference>
<proteinExistence type="inferred from homology"/>
<keyword evidence="3 7" id="KW-0227">DNA damage</keyword>
<evidence type="ECO:0000256" key="3">
    <source>
        <dbReference type="ARBA" id="ARBA00022763"/>
    </source>
</evidence>
<reference evidence="10" key="1">
    <citation type="submission" date="2016-10" db="EMBL/GenBank/DDBJ databases">
        <authorList>
            <person name="Varghese N."/>
            <person name="Submissions S."/>
        </authorList>
    </citation>
    <scope>NUCLEOTIDE SEQUENCE [LARGE SCALE GENOMIC DNA]</scope>
    <source>
        <strain evidence="10">DSM 16108</strain>
    </source>
</reference>
<dbReference type="STRING" id="258723.GCA_900169305_00349"/>
<protein>
    <recommendedName>
        <fullName evidence="7">Probable endonuclease 4</fullName>
        <ecNumber evidence="7">3.1.21.2</ecNumber>
    </recommendedName>
    <alternativeName>
        <fullName evidence="7">Endodeoxyribonuclease IV</fullName>
    </alternativeName>
    <alternativeName>
        <fullName evidence="7">Endonuclease IV</fullName>
    </alternativeName>
</protein>
<dbReference type="RefSeq" id="WP_091895245.1">
    <property type="nucleotide sequence ID" value="NZ_FOSJ01000001.1"/>
</dbReference>
<gene>
    <name evidence="7" type="primary">nfo</name>
    <name evidence="9" type="ORF">SAMN04488569_100193</name>
</gene>
<comment type="catalytic activity">
    <reaction evidence="7">
        <text>Endonucleolytic cleavage to 5'-phosphooligonucleotide end-products.</text>
        <dbReference type="EC" id="3.1.21.2"/>
    </reaction>
</comment>
<feature type="binding site" evidence="7">
    <location>
        <position position="71"/>
    </location>
    <ligand>
        <name>Zn(2+)</name>
        <dbReference type="ChEBI" id="CHEBI:29105"/>
        <label>1</label>
    </ligand>
</feature>
<evidence type="ECO:0000313" key="10">
    <source>
        <dbReference type="Proteomes" id="UP000199589"/>
    </source>
</evidence>
<feature type="binding site" evidence="7">
    <location>
        <position position="184"/>
    </location>
    <ligand>
        <name>Zn(2+)</name>
        <dbReference type="ChEBI" id="CHEBI:29105"/>
        <label>3</label>
    </ligand>
</feature>
<dbReference type="AlphaFoldDB" id="A0A1I3UPG1"/>
<feature type="binding site" evidence="7">
    <location>
        <position position="216"/>
    </location>
    <ligand>
        <name>Zn(2+)</name>
        <dbReference type="ChEBI" id="CHEBI:29105"/>
        <label>2</label>
    </ligand>
</feature>
<keyword evidence="4 7" id="KW-0378">Hydrolase</keyword>
<dbReference type="CDD" id="cd00019">
    <property type="entry name" value="AP2Ec"/>
    <property type="match status" value="1"/>
</dbReference>
<dbReference type="Pfam" id="PF01261">
    <property type="entry name" value="AP_endonuc_2"/>
    <property type="match status" value="1"/>
</dbReference>
<dbReference type="InterPro" id="IPR018246">
    <property type="entry name" value="AP_endonuc_F2_Zn_BS"/>
</dbReference>
<feature type="binding site" evidence="7">
    <location>
        <position position="147"/>
    </location>
    <ligand>
        <name>Zn(2+)</name>
        <dbReference type="ChEBI" id="CHEBI:29105"/>
        <label>2</label>
    </ligand>
</feature>
<dbReference type="SMART" id="SM00518">
    <property type="entry name" value="AP2Ec"/>
    <property type="match status" value="1"/>
</dbReference>
<dbReference type="PROSITE" id="PS00729">
    <property type="entry name" value="AP_NUCLEASE_F2_1"/>
    <property type="match status" value="1"/>
</dbReference>
<feature type="binding site" evidence="7">
    <location>
        <position position="147"/>
    </location>
    <ligand>
        <name>Zn(2+)</name>
        <dbReference type="ChEBI" id="CHEBI:29105"/>
        <label>1</label>
    </ligand>
</feature>
<feature type="binding site" evidence="7">
    <location>
        <position position="231"/>
    </location>
    <ligand>
        <name>Zn(2+)</name>
        <dbReference type="ChEBI" id="CHEBI:29105"/>
        <label>3</label>
    </ligand>
</feature>
<dbReference type="HAMAP" id="MF_00152">
    <property type="entry name" value="Nfo"/>
    <property type="match status" value="1"/>
</dbReference>
<dbReference type="GO" id="GO:0003677">
    <property type="term" value="F:DNA binding"/>
    <property type="evidence" value="ECO:0007669"/>
    <property type="project" value="InterPro"/>
</dbReference>
<evidence type="ECO:0000256" key="4">
    <source>
        <dbReference type="ARBA" id="ARBA00022801"/>
    </source>
</evidence>
<evidence type="ECO:0000313" key="9">
    <source>
        <dbReference type="EMBL" id="SFJ85244.1"/>
    </source>
</evidence>
<keyword evidence="7 9" id="KW-0255">Endonuclease</keyword>
<dbReference type="OrthoDB" id="9805666at2"/>
<dbReference type="PROSITE" id="PS00731">
    <property type="entry name" value="AP_NUCLEASE_F2_3"/>
    <property type="match status" value="1"/>
</dbReference>
<dbReference type="Proteomes" id="UP000199589">
    <property type="component" value="Unassembled WGS sequence"/>
</dbReference>
<evidence type="ECO:0000256" key="7">
    <source>
        <dbReference type="HAMAP-Rule" id="MF_00152"/>
    </source>
</evidence>
<dbReference type="FunFam" id="3.20.20.150:FF:000001">
    <property type="entry name" value="Probable endonuclease 4"/>
    <property type="match status" value="1"/>
</dbReference>
<dbReference type="SUPFAM" id="SSF51658">
    <property type="entry name" value="Xylose isomerase-like"/>
    <property type="match status" value="1"/>
</dbReference>
<dbReference type="Gene3D" id="3.20.20.150">
    <property type="entry name" value="Divalent-metal-dependent TIM barrel enzymes"/>
    <property type="match status" value="1"/>
</dbReference>
<keyword evidence="10" id="KW-1185">Reference proteome</keyword>
<name>A0A1I3UPG1_9LACT</name>
<organism evidence="9 10">
    <name type="scientific">Marinilactibacillus piezotolerans</name>
    <dbReference type="NCBI Taxonomy" id="258723"/>
    <lineage>
        <taxon>Bacteria</taxon>
        <taxon>Bacillati</taxon>
        <taxon>Bacillota</taxon>
        <taxon>Bacilli</taxon>
        <taxon>Lactobacillales</taxon>
        <taxon>Carnobacteriaceae</taxon>
        <taxon>Marinilactibacillus</taxon>
    </lineage>
</organism>
<dbReference type="GO" id="GO:0003906">
    <property type="term" value="F:DNA-(apurinic or apyrimidinic site) endonuclease activity"/>
    <property type="evidence" value="ECO:0007669"/>
    <property type="project" value="TreeGrafter"/>
</dbReference>
<accession>A0A1I3UPG1</accession>
<dbReference type="EMBL" id="FOSJ01000001">
    <property type="protein sequence ID" value="SFJ85244.1"/>
    <property type="molecule type" value="Genomic_DNA"/>
</dbReference>
<keyword evidence="5 7" id="KW-0862">Zinc</keyword>
<dbReference type="GO" id="GO:0008081">
    <property type="term" value="F:phosphoric diester hydrolase activity"/>
    <property type="evidence" value="ECO:0007669"/>
    <property type="project" value="TreeGrafter"/>
</dbReference>
<comment type="similarity">
    <text evidence="1 7">Belongs to the AP endonuclease 2 family.</text>
</comment>
<evidence type="ECO:0000256" key="2">
    <source>
        <dbReference type="ARBA" id="ARBA00022723"/>
    </source>
</evidence>
<keyword evidence="7" id="KW-0540">Nuclease</keyword>